<feature type="non-terminal residue" evidence="1">
    <location>
        <position position="1"/>
    </location>
</feature>
<reference evidence="1 2" key="1">
    <citation type="submission" date="2015-09" db="EMBL/GenBank/DDBJ databases">
        <title>Whole genome shotgun sequence assembly of Aphanizomenon flos-aquae UKL13.</title>
        <authorList>
            <person name="Driscoll C."/>
        </authorList>
    </citation>
    <scope>NUCLEOTIDE SEQUENCE [LARGE SCALE GENOMIC DNA]</scope>
    <source>
        <strain evidence="1">MDT13</strain>
    </source>
</reference>
<dbReference type="EMBL" id="LJOY01000267">
    <property type="protein sequence ID" value="OBQ14954.1"/>
    <property type="molecule type" value="Genomic_DNA"/>
</dbReference>
<protein>
    <submittedName>
        <fullName evidence="1">Uncharacterized protein</fullName>
    </submittedName>
</protein>
<evidence type="ECO:0000313" key="1">
    <source>
        <dbReference type="EMBL" id="OBQ14954.1"/>
    </source>
</evidence>
<name>A0A1B7VF99_APHFL</name>
<dbReference type="Proteomes" id="UP000092382">
    <property type="component" value="Unassembled WGS sequence"/>
</dbReference>
<proteinExistence type="predicted"/>
<sequence length="64" mass="7394">LNAYFYRSTEVEGKSISYFKHAVFALRFWFRILGMEDAAIKLPSIKKKPNLTSSIIKARVQTIV</sequence>
<gene>
    <name evidence="1" type="ORF">AN481_19995</name>
</gene>
<accession>A0A1B7VF99</accession>
<organism evidence="1 2">
    <name type="scientific">Aphanizomenon flos-aquae LD13</name>
    <dbReference type="NCBI Taxonomy" id="1710894"/>
    <lineage>
        <taxon>Bacteria</taxon>
        <taxon>Bacillati</taxon>
        <taxon>Cyanobacteriota</taxon>
        <taxon>Cyanophyceae</taxon>
        <taxon>Nostocales</taxon>
        <taxon>Aphanizomenonaceae</taxon>
        <taxon>Aphanizomenon</taxon>
    </lineage>
</organism>
<evidence type="ECO:0000313" key="2">
    <source>
        <dbReference type="Proteomes" id="UP000092382"/>
    </source>
</evidence>
<dbReference type="PATRIC" id="fig|1710894.3.peg.1080"/>
<comment type="caution">
    <text evidence="1">The sequence shown here is derived from an EMBL/GenBank/DDBJ whole genome shotgun (WGS) entry which is preliminary data.</text>
</comment>
<dbReference type="AlphaFoldDB" id="A0A1B7VF99"/>